<dbReference type="OrthoDB" id="1304617at2759"/>
<dbReference type="KEGG" id="nta:107828697"/>
<dbReference type="PaxDb" id="4097-A0A1S4DEA4"/>
<organism evidence="1">
    <name type="scientific">Nicotiana tabacum</name>
    <name type="common">Common tobacco</name>
    <dbReference type="NCBI Taxonomy" id="4097"/>
    <lineage>
        <taxon>Eukaryota</taxon>
        <taxon>Viridiplantae</taxon>
        <taxon>Streptophyta</taxon>
        <taxon>Embryophyta</taxon>
        <taxon>Tracheophyta</taxon>
        <taxon>Spermatophyta</taxon>
        <taxon>Magnoliopsida</taxon>
        <taxon>eudicotyledons</taxon>
        <taxon>Gunneridae</taxon>
        <taxon>Pentapetalae</taxon>
        <taxon>asterids</taxon>
        <taxon>lamiids</taxon>
        <taxon>Solanales</taxon>
        <taxon>Solanaceae</taxon>
        <taxon>Nicotianoideae</taxon>
        <taxon>Nicotianeae</taxon>
        <taxon>Nicotiana</taxon>
    </lineage>
</organism>
<sequence length="571" mass="66458">MSVDILDRGDEIQGLVHDAFGVLPTSDFINMDTRDDIFGGSNQHNVGFDKKTEKFFNLLKEAERELYPGSKYSLLSFLVRLLHLKCLNGWSNNSFSMLLELLKDVFPEGEILPKSFNDAKRIIKNLGLEYKKIHACLNDCMIYWSETKDRTDCKFCKAPRYKQFVGESGSLETSKIPAKVFRYFPLIPRLQRLFMSSKTSTDMRWHAEGHTKDGVMRHPADSIAWRKFDELHQDFSQDPQNVRLGLSSDGFNPFKSMSISHSTWPVVLVPYNLPPWLCMKQPYMILSMIIDGPHAPGNDIDVHLRPLIDELKELWVGVDTYDASKNHMFQMRASLLWTVSDFLALGNLSGYGVKTRYACPCCLTKTKFLRLKYGRKYCFMSHRRWLPHGHKFRKDKVSFNGFKELEAASKYLSGIEVLKQLKGIKNKFGKHLSAKSKKRKWKNSDDVDDAMLQYLWKKKSIFFELDYWKDNMIRHNLDTMHIEKNMFDNIFWTLLNVDRKGKDNLNSRLDLQEMRIRKALHPKKRANGKYYLLPACFTLSNVQKDMLLQVLRDVQVPDGYASISIKFITLC</sequence>
<dbReference type="PANTHER" id="PTHR10775">
    <property type="entry name" value="OS08G0208400 PROTEIN"/>
    <property type="match status" value="1"/>
</dbReference>
<name>A0A1S4DEA4_TOBAC</name>
<evidence type="ECO:0008006" key="2">
    <source>
        <dbReference type="Google" id="ProtNLM"/>
    </source>
</evidence>
<protein>
    <recommendedName>
        <fullName evidence="2">Transposase</fullName>
    </recommendedName>
</protein>
<proteinExistence type="predicted"/>
<dbReference type="AlphaFoldDB" id="A0A1S4DEA4"/>
<dbReference type="RefSeq" id="XP_016511549.1">
    <property type="nucleotide sequence ID" value="XM_016656063.1"/>
</dbReference>
<dbReference type="PANTHER" id="PTHR10775:SF182">
    <property type="entry name" value="TRANSPOSON, EN_SPM-LIKE, TRANSPOSASE-ASSOCIATED DOMAIN PROTEIN-RELATED"/>
    <property type="match status" value="1"/>
</dbReference>
<dbReference type="InterPro" id="IPR004242">
    <property type="entry name" value="Transposase_21"/>
</dbReference>
<dbReference type="Pfam" id="PF02992">
    <property type="entry name" value="Transposase_21"/>
    <property type="match status" value="1"/>
</dbReference>
<evidence type="ECO:0000313" key="1">
    <source>
        <dbReference type="RefSeq" id="XP_016511549.1"/>
    </source>
</evidence>
<dbReference type="OMA" id="NCNASHY"/>
<reference evidence="1" key="1">
    <citation type="submission" date="2025-08" db="UniProtKB">
        <authorList>
            <consortium name="RefSeq"/>
        </authorList>
    </citation>
    <scope>IDENTIFICATION</scope>
</reference>
<gene>
    <name evidence="1" type="primary">LOC107828697</name>
</gene>
<accession>A0A1S4DEA4</accession>